<organism evidence="1 2">
    <name type="scientific">Gloeobacter violaceus (strain ATCC 29082 / PCC 7421)</name>
    <dbReference type="NCBI Taxonomy" id="251221"/>
    <lineage>
        <taxon>Bacteria</taxon>
        <taxon>Bacillati</taxon>
        <taxon>Cyanobacteriota</taxon>
        <taxon>Cyanophyceae</taxon>
        <taxon>Gloeobacterales</taxon>
        <taxon>Gloeobacteraceae</taxon>
        <taxon>Gloeobacter</taxon>
    </lineage>
</organism>
<dbReference type="EMBL" id="BA000045">
    <property type="protein sequence ID" value="BAC89960.1"/>
    <property type="molecule type" value="Genomic_DNA"/>
</dbReference>
<dbReference type="STRING" id="251221.gene:10759511"/>
<accession>Q7NJ13</accession>
<dbReference type="OrthoDB" id="560556at2"/>
<name>Q7NJ13_GLOVI</name>
<dbReference type="HOGENOM" id="CLU_2180101_0_0_3"/>
<proteinExistence type="predicted"/>
<evidence type="ECO:0000313" key="2">
    <source>
        <dbReference type="Proteomes" id="UP000000557"/>
    </source>
</evidence>
<dbReference type="RefSeq" id="WP_011142017.1">
    <property type="nucleotide sequence ID" value="NC_005125.1"/>
</dbReference>
<protein>
    <submittedName>
        <fullName evidence="1">Gll2019 protein</fullName>
    </submittedName>
</protein>
<dbReference type="EnsemblBacteria" id="BAC89960">
    <property type="protein sequence ID" value="BAC89960"/>
    <property type="gene ID" value="BAC89960"/>
</dbReference>
<dbReference type="AlphaFoldDB" id="Q7NJ13"/>
<dbReference type="Proteomes" id="UP000000557">
    <property type="component" value="Chromosome"/>
</dbReference>
<reference evidence="1 2" key="2">
    <citation type="journal article" date="2003" name="DNA Res.">
        <title>Complete genome structure of Gloeobacter violaceus PCC 7421, a cyanobacterium that lacks thylakoids (supplement).</title>
        <authorList>
            <person name="Nakamura Y."/>
            <person name="Kaneko T."/>
            <person name="Sato S."/>
            <person name="Mimuro M."/>
            <person name="Miyashita H."/>
            <person name="Tsuchiya T."/>
            <person name="Sasamoto S."/>
            <person name="Watanabe A."/>
            <person name="Kawashima K."/>
            <person name="Kishida Y."/>
            <person name="Kiyokawa C."/>
            <person name="Kohara M."/>
            <person name="Matsumoto M."/>
            <person name="Matsuno A."/>
            <person name="Nakazaki N."/>
            <person name="Shimpo S."/>
            <person name="Takeuchi C."/>
            <person name="Yamada M."/>
            <person name="Tabata S."/>
        </authorList>
    </citation>
    <scope>NUCLEOTIDE SEQUENCE [LARGE SCALE GENOMIC DNA]</scope>
    <source>
        <strain evidence="2">ATCC 29082 / PCC 7421</strain>
    </source>
</reference>
<evidence type="ECO:0000313" key="1">
    <source>
        <dbReference type="EMBL" id="BAC89960.1"/>
    </source>
</evidence>
<keyword evidence="2" id="KW-1185">Reference proteome</keyword>
<reference evidence="1 2" key="1">
    <citation type="journal article" date="2003" name="DNA Res.">
        <title>Complete genome structure of Gloeobacter violaceus PCC 7421, a cyanobacterium that lacks thylakoids.</title>
        <authorList>
            <person name="Nakamura Y."/>
            <person name="Kaneko T."/>
            <person name="Sato S."/>
            <person name="Mimuro M."/>
            <person name="Miyashita H."/>
            <person name="Tsuchiya T."/>
            <person name="Sasamoto S."/>
            <person name="Watanabe A."/>
            <person name="Kawashima K."/>
            <person name="Kishida Y."/>
            <person name="Kiyokawa C."/>
            <person name="Kohara M."/>
            <person name="Matsumoto M."/>
            <person name="Matsuno A."/>
            <person name="Nakazaki N."/>
            <person name="Shimpo S."/>
            <person name="Takeuchi C."/>
            <person name="Yamada M."/>
            <person name="Tabata S."/>
        </authorList>
    </citation>
    <scope>NUCLEOTIDE SEQUENCE [LARGE SCALE GENOMIC DNA]</scope>
    <source>
        <strain evidence="2">ATCC 29082 / PCC 7421</strain>
    </source>
</reference>
<dbReference type="InParanoid" id="Q7NJ13"/>
<gene>
    <name evidence="1" type="ordered locus">gll2019</name>
</gene>
<sequence length="112" mass="13108">MDEVPWWLEEWCRQNGYSDPCWVDEPDQILGGRWWAFPPHGVMPLPVDPLGVGEAFQAFDRAMDRVELVVDEALVQVDTHVSPLVHRFEEACESAFKAWGLDRLFEEEEHRR</sequence>
<dbReference type="KEGG" id="gvi:gll2019"/>